<keyword evidence="1" id="KW-0201">Cytochrome c-type biogenesis</keyword>
<dbReference type="PANTHER" id="PTHR31272">
    <property type="entry name" value="CYTOCHROME C-TYPE BIOGENESIS PROTEIN HI_1454-RELATED"/>
    <property type="match status" value="1"/>
</dbReference>
<proteinExistence type="predicted"/>
<evidence type="ECO:0000313" key="4">
    <source>
        <dbReference type="Proteomes" id="UP000012073"/>
    </source>
</evidence>
<feature type="transmembrane region" description="Helical" evidence="2">
    <location>
        <begin position="36"/>
        <end position="62"/>
    </location>
</feature>
<keyword evidence="2 3" id="KW-0812">Transmembrane</keyword>
<dbReference type="KEGG" id="ccp:CHC_145"/>
<geneLocation type="plastid" evidence="3"/>
<gene>
    <name evidence="3" type="primary">ccdA</name>
    <name evidence="3" type="ORF">CHC_145</name>
</gene>
<dbReference type="EMBL" id="HF562234">
    <property type="protein sequence ID" value="CCP38062.1"/>
    <property type="molecule type" value="Genomic_DNA"/>
</dbReference>
<dbReference type="STRING" id="2769.M5DBL1"/>
<feature type="transmembrane region" description="Helical" evidence="2">
    <location>
        <begin position="147"/>
        <end position="175"/>
    </location>
</feature>
<feature type="transmembrane region" description="Helical" evidence="2">
    <location>
        <begin position="102"/>
        <end position="126"/>
    </location>
</feature>
<dbReference type="Proteomes" id="UP000012073">
    <property type="component" value="Plastid Pltd"/>
</dbReference>
<dbReference type="GO" id="GO:0017004">
    <property type="term" value="P:cytochrome complex assembly"/>
    <property type="evidence" value="ECO:0007669"/>
    <property type="project" value="UniProtKB-KW"/>
</dbReference>
<keyword evidence="2" id="KW-1133">Transmembrane helix</keyword>
<dbReference type="RefSeq" id="YP_007627315.1">
    <property type="nucleotide sequence ID" value="NC_020795.1"/>
</dbReference>
<keyword evidence="3" id="KW-0934">Plastid</keyword>
<keyword evidence="2" id="KW-0472">Membrane</keyword>
<dbReference type="GeneID" id="14971194"/>
<reference evidence="3 4" key="1">
    <citation type="journal article" date="2013" name="PLoS ONE">
        <title>Evolution of red algal plastid genomes: ancient architectures, introns, horizontal gene transfer, and taxonomic utility of plastid markers.</title>
        <authorList>
            <person name="Janouskovec J."/>
            <person name="Liu S.-L."/>
            <person name="Martone P.T."/>
            <person name="Carre W."/>
            <person name="Leblanc C."/>
            <person name="Collen J."/>
            <person name="Keeling P.J."/>
        </authorList>
    </citation>
    <scope>NUCLEOTIDE SEQUENCE [LARGE SCALE GENOMIC DNA]</scope>
    <source>
        <strain evidence="4">cv. Stackhouse</strain>
    </source>
</reference>
<dbReference type="PANTHER" id="PTHR31272:SF6">
    <property type="entry name" value="CYTOCHROME C-TYPE BIOGENESIS CCDA-LIKE CHLOROPLASTIC PROTEIN"/>
    <property type="match status" value="1"/>
</dbReference>
<feature type="transmembrane region" description="Helical" evidence="2">
    <location>
        <begin position="181"/>
        <end position="206"/>
    </location>
</feature>
<name>M5DBL1_CHOCR</name>
<sequence length="246" mass="28012">MIIMNQVTSFLETQAYYIQQNIYQLLSSELKNGKPYTFILLIIGGLITSLNPCFISIIPVIVSYINYNKKEDNYRLMVITGLVASLITILTVSIILNDYYKIIILNIPIFTSLIVIIIGLNLLSIVNSNFFGYIFLSHNKLKNNANISNFFLGFIFGLSSCSCSTPILASLIIWLYNSNNFLLSIIYIIFYIIGYIIPIIILISITNNYNNITKLSQLWNYVMPFSGSIVLGIGIFSFLENIFYIY</sequence>
<accession>M5DBL1</accession>
<evidence type="ECO:0000256" key="1">
    <source>
        <dbReference type="ARBA" id="ARBA00022748"/>
    </source>
</evidence>
<feature type="transmembrane region" description="Helical" evidence="2">
    <location>
        <begin position="218"/>
        <end position="239"/>
    </location>
</feature>
<evidence type="ECO:0000313" key="3">
    <source>
        <dbReference type="EMBL" id="CCP38062.1"/>
    </source>
</evidence>
<protein>
    <submittedName>
        <fullName evidence="3">Cytochrome c biogenesis protein transmembrane region</fullName>
    </submittedName>
</protein>
<feature type="transmembrane region" description="Helical" evidence="2">
    <location>
        <begin position="74"/>
        <end position="96"/>
    </location>
</feature>
<dbReference type="OMA" id="YLCFLAG"/>
<dbReference type="OrthoDB" id="40974at2759"/>
<dbReference type="InterPro" id="IPR051790">
    <property type="entry name" value="Cytochrome_c-biogenesis_DsbD"/>
</dbReference>
<dbReference type="AlphaFoldDB" id="M5DBL1"/>
<dbReference type="Gramene" id="CCP38062">
    <property type="protein sequence ID" value="CCP38062"/>
    <property type="gene ID" value="CHC_145"/>
</dbReference>
<evidence type="ECO:0000256" key="2">
    <source>
        <dbReference type="SAM" id="Phobius"/>
    </source>
</evidence>
<organism evidence="3 4">
    <name type="scientific">Chondrus crispus</name>
    <name type="common">Carrageen Irish moss</name>
    <name type="synonym">Polymorpha crispa</name>
    <dbReference type="NCBI Taxonomy" id="2769"/>
    <lineage>
        <taxon>Eukaryota</taxon>
        <taxon>Rhodophyta</taxon>
        <taxon>Florideophyceae</taxon>
        <taxon>Rhodymeniophycidae</taxon>
        <taxon>Gigartinales</taxon>
        <taxon>Gigartinaceae</taxon>
        <taxon>Chondrus</taxon>
    </lineage>
</organism>
<keyword evidence="4" id="KW-1185">Reference proteome</keyword>